<comment type="caution">
    <text evidence="1">The sequence shown here is derived from an EMBL/GenBank/DDBJ whole genome shotgun (WGS) entry which is preliminary data.</text>
</comment>
<evidence type="ECO:0000313" key="2">
    <source>
        <dbReference type="Proteomes" id="UP000679179"/>
    </source>
</evidence>
<keyword evidence="2" id="KW-1185">Reference proteome</keyword>
<protein>
    <submittedName>
        <fullName evidence="1">Uncharacterized protein</fullName>
    </submittedName>
</protein>
<proteinExistence type="predicted"/>
<organism evidence="1 2">
    <name type="scientific">Clostridium polyendosporum</name>
    <dbReference type="NCBI Taxonomy" id="69208"/>
    <lineage>
        <taxon>Bacteria</taxon>
        <taxon>Bacillati</taxon>
        <taxon>Bacillota</taxon>
        <taxon>Clostridia</taxon>
        <taxon>Eubacteriales</taxon>
        <taxon>Clostridiaceae</taxon>
        <taxon>Clostridium</taxon>
    </lineage>
</organism>
<dbReference type="EMBL" id="BOPZ01000036">
    <property type="protein sequence ID" value="GIM30391.1"/>
    <property type="molecule type" value="Genomic_DNA"/>
</dbReference>
<dbReference type="AlphaFoldDB" id="A0A919VI43"/>
<name>A0A919VI43_9CLOT</name>
<evidence type="ECO:0000313" key="1">
    <source>
        <dbReference type="EMBL" id="GIM30391.1"/>
    </source>
</evidence>
<accession>A0A919VI43</accession>
<sequence>MMLAKLGVDAFGDKIFQLMENANRIFIVVEMLKKHSLMK</sequence>
<reference evidence="1" key="1">
    <citation type="submission" date="2021-03" db="EMBL/GenBank/DDBJ databases">
        <title>Taxonomic study of Clostridium polyendosporum from meadow-gley soil under rice.</title>
        <authorList>
            <person name="Kobayashi H."/>
            <person name="Tanizawa Y."/>
            <person name="Yagura M."/>
        </authorList>
    </citation>
    <scope>NUCLEOTIDE SEQUENCE</scope>
    <source>
        <strain evidence="1">JCM 30710</strain>
    </source>
</reference>
<gene>
    <name evidence="1" type="ORF">CPJCM30710_30570</name>
</gene>
<dbReference type="Proteomes" id="UP000679179">
    <property type="component" value="Unassembled WGS sequence"/>
</dbReference>